<keyword evidence="5" id="KW-1185">Reference proteome</keyword>
<comment type="similarity">
    <text evidence="1">Belongs to the zinc-containing alcohol dehydrogenase family.</text>
</comment>
<gene>
    <name evidence="4" type="ORF">CKAH01_11427</name>
</gene>
<evidence type="ECO:0000313" key="5">
    <source>
        <dbReference type="Proteomes" id="UP001281614"/>
    </source>
</evidence>
<dbReference type="GO" id="GO:0016651">
    <property type="term" value="F:oxidoreductase activity, acting on NAD(P)H"/>
    <property type="evidence" value="ECO:0007669"/>
    <property type="project" value="InterPro"/>
</dbReference>
<proteinExistence type="inferred from homology"/>
<reference evidence="4" key="1">
    <citation type="submission" date="2023-02" db="EMBL/GenBank/DDBJ databases">
        <title>Colletotrichum kahawae CIFC_Que2 genome sequencing and assembly.</title>
        <authorList>
            <person name="Baroncelli R."/>
        </authorList>
    </citation>
    <scope>NUCLEOTIDE SEQUENCE</scope>
    <source>
        <strain evidence="4">CIFC_Que2</strain>
    </source>
</reference>
<dbReference type="InterPro" id="IPR047122">
    <property type="entry name" value="Trans-enoyl_RdTase-like"/>
</dbReference>
<dbReference type="Proteomes" id="UP001281614">
    <property type="component" value="Unassembled WGS sequence"/>
</dbReference>
<feature type="domain" description="Alcohol dehydrogenase-like N-terminal" evidence="3">
    <location>
        <begin position="29"/>
        <end position="118"/>
    </location>
</feature>
<protein>
    <submittedName>
        <fullName evidence="4">Zinc-binding oxidoreductase</fullName>
    </submittedName>
</protein>
<evidence type="ECO:0000313" key="4">
    <source>
        <dbReference type="EMBL" id="KAK2779168.1"/>
    </source>
</evidence>
<accession>A0AAD9YUN6</accession>
<evidence type="ECO:0000256" key="2">
    <source>
        <dbReference type="ARBA" id="ARBA00023002"/>
    </source>
</evidence>
<evidence type="ECO:0000256" key="1">
    <source>
        <dbReference type="ARBA" id="ARBA00008072"/>
    </source>
</evidence>
<dbReference type="Gene3D" id="3.90.180.10">
    <property type="entry name" value="Medium-chain alcohol dehydrogenases, catalytic domain"/>
    <property type="match status" value="1"/>
</dbReference>
<organism evidence="4 5">
    <name type="scientific">Colletotrichum kahawae</name>
    <name type="common">Coffee berry disease fungus</name>
    <dbReference type="NCBI Taxonomy" id="34407"/>
    <lineage>
        <taxon>Eukaryota</taxon>
        <taxon>Fungi</taxon>
        <taxon>Dikarya</taxon>
        <taxon>Ascomycota</taxon>
        <taxon>Pezizomycotina</taxon>
        <taxon>Sordariomycetes</taxon>
        <taxon>Hypocreomycetidae</taxon>
        <taxon>Glomerellales</taxon>
        <taxon>Glomerellaceae</taxon>
        <taxon>Colletotrichum</taxon>
        <taxon>Colletotrichum gloeosporioides species complex</taxon>
    </lineage>
</organism>
<dbReference type="SUPFAM" id="SSF50129">
    <property type="entry name" value="GroES-like"/>
    <property type="match status" value="1"/>
</dbReference>
<dbReference type="InterPro" id="IPR013154">
    <property type="entry name" value="ADH-like_N"/>
</dbReference>
<dbReference type="Gene3D" id="3.40.50.720">
    <property type="entry name" value="NAD(P)-binding Rossmann-like Domain"/>
    <property type="match status" value="1"/>
</dbReference>
<dbReference type="PANTHER" id="PTHR45348:SF2">
    <property type="entry name" value="ZINC-TYPE ALCOHOL DEHYDROGENASE-LIKE PROTEIN C2E1P3.01"/>
    <property type="match status" value="1"/>
</dbReference>
<evidence type="ECO:0000259" key="3">
    <source>
        <dbReference type="Pfam" id="PF08240"/>
    </source>
</evidence>
<dbReference type="Pfam" id="PF08240">
    <property type="entry name" value="ADH_N"/>
    <property type="match status" value="1"/>
</dbReference>
<dbReference type="InterPro" id="IPR011032">
    <property type="entry name" value="GroES-like_sf"/>
</dbReference>
<comment type="caution">
    <text evidence="4">The sequence shown here is derived from an EMBL/GenBank/DDBJ whole genome shotgun (WGS) entry which is preliminary data.</text>
</comment>
<dbReference type="AlphaFoldDB" id="A0AAD9YUN6"/>
<sequence>MPSNIVAWVTKDRSGCLRTGEAGVLHPKNDDVLIKTMAVAINPVDGAIQKNDLFPRTYPAILGMDLAGVVEEVGSNITYVKPGDRVLGFATSLRTDYNANSAFQAYAVIPPNCVSAIPEELSFQQAAVLPLAIATADLGLFGKAELGLQLPSTEPHHMKQVVLIWGGAASVGSVAI</sequence>
<dbReference type="PANTHER" id="PTHR45348">
    <property type="entry name" value="HYPOTHETICAL OXIDOREDUCTASE (EUROFUNG)"/>
    <property type="match status" value="1"/>
</dbReference>
<dbReference type="EMBL" id="VYYT01000005">
    <property type="protein sequence ID" value="KAK2779168.1"/>
    <property type="molecule type" value="Genomic_DNA"/>
</dbReference>
<keyword evidence="2" id="KW-0560">Oxidoreductase</keyword>
<name>A0AAD9YUN6_COLKA</name>